<dbReference type="Pfam" id="PF13639">
    <property type="entry name" value="zf-RING_2"/>
    <property type="match status" value="1"/>
</dbReference>
<keyword evidence="5" id="KW-0862">Zinc</keyword>
<feature type="transmembrane region" description="Helical" evidence="8">
    <location>
        <begin position="35"/>
        <end position="57"/>
    </location>
</feature>
<evidence type="ECO:0000256" key="1">
    <source>
        <dbReference type="ARBA" id="ARBA00000900"/>
    </source>
</evidence>
<keyword evidence="8" id="KW-0812">Transmembrane</keyword>
<dbReference type="AlphaFoldDB" id="A0A9R0RUY4"/>
<evidence type="ECO:0000256" key="8">
    <source>
        <dbReference type="SAM" id="Phobius"/>
    </source>
</evidence>
<dbReference type="SUPFAM" id="SSF57850">
    <property type="entry name" value="RING/U-box"/>
    <property type="match status" value="1"/>
</dbReference>
<evidence type="ECO:0000256" key="4">
    <source>
        <dbReference type="ARBA" id="ARBA00022771"/>
    </source>
</evidence>
<evidence type="ECO:0000256" key="2">
    <source>
        <dbReference type="ARBA" id="ARBA00012483"/>
    </source>
</evidence>
<feature type="domain" description="RING-type" evidence="9">
    <location>
        <begin position="147"/>
        <end position="189"/>
    </location>
</feature>
<dbReference type="Proteomes" id="UP000324705">
    <property type="component" value="Chromosome 3A"/>
</dbReference>
<dbReference type="InterPro" id="IPR013083">
    <property type="entry name" value="Znf_RING/FYVE/PHD"/>
</dbReference>
<evidence type="ECO:0000256" key="7">
    <source>
        <dbReference type="PROSITE-ProRule" id="PRU00175"/>
    </source>
</evidence>
<accession>A0A9R0RUY4</accession>
<organism evidence="10 11">
    <name type="scientific">Triticum turgidum subsp. durum</name>
    <name type="common">Durum wheat</name>
    <name type="synonym">Triticum durum</name>
    <dbReference type="NCBI Taxonomy" id="4567"/>
    <lineage>
        <taxon>Eukaryota</taxon>
        <taxon>Viridiplantae</taxon>
        <taxon>Streptophyta</taxon>
        <taxon>Embryophyta</taxon>
        <taxon>Tracheophyta</taxon>
        <taxon>Spermatophyta</taxon>
        <taxon>Magnoliopsida</taxon>
        <taxon>Liliopsida</taxon>
        <taxon>Poales</taxon>
        <taxon>Poaceae</taxon>
        <taxon>BOP clade</taxon>
        <taxon>Pooideae</taxon>
        <taxon>Triticodae</taxon>
        <taxon>Triticeae</taxon>
        <taxon>Triticinae</taxon>
        <taxon>Triticum</taxon>
    </lineage>
</organism>
<comment type="similarity">
    <text evidence="6">Belongs to the RING-type zinc finger family. ATL subfamily.</text>
</comment>
<keyword evidence="4 7" id="KW-0863">Zinc-finger</keyword>
<evidence type="ECO:0000256" key="3">
    <source>
        <dbReference type="ARBA" id="ARBA00022723"/>
    </source>
</evidence>
<gene>
    <name evidence="10" type="ORF">TRITD_3Av1G237250</name>
</gene>
<evidence type="ECO:0000259" key="9">
    <source>
        <dbReference type="PROSITE" id="PS50089"/>
    </source>
</evidence>
<reference evidence="10 11" key="1">
    <citation type="submission" date="2017-09" db="EMBL/GenBank/DDBJ databases">
        <authorList>
            <consortium name="International Durum Wheat Genome Sequencing Consortium (IDWGSC)"/>
            <person name="Milanesi L."/>
        </authorList>
    </citation>
    <scope>NUCLEOTIDE SEQUENCE [LARGE SCALE GENOMIC DNA]</scope>
    <source>
        <strain evidence="11">cv. Svevo</strain>
    </source>
</reference>
<evidence type="ECO:0000313" key="10">
    <source>
        <dbReference type="EMBL" id="VAH67325.1"/>
    </source>
</evidence>
<keyword evidence="8" id="KW-1133">Transmembrane helix</keyword>
<comment type="catalytic activity">
    <reaction evidence="1">
        <text>S-ubiquitinyl-[E2 ubiquitin-conjugating enzyme]-L-cysteine + [acceptor protein]-L-lysine = [E2 ubiquitin-conjugating enzyme]-L-cysteine + N(6)-ubiquitinyl-[acceptor protein]-L-lysine.</text>
        <dbReference type="EC" id="2.3.2.27"/>
    </reaction>
</comment>
<dbReference type="GO" id="GO:0008270">
    <property type="term" value="F:zinc ion binding"/>
    <property type="evidence" value="ECO:0007669"/>
    <property type="project" value="UniProtKB-KW"/>
</dbReference>
<keyword evidence="8" id="KW-0472">Membrane</keyword>
<dbReference type="Gramene" id="TRITD3Av1G237250.1">
    <property type="protein sequence ID" value="TRITD3Av1G237250.1"/>
    <property type="gene ID" value="TRITD3Av1G237250"/>
</dbReference>
<protein>
    <recommendedName>
        <fullName evidence="2">RING-type E3 ubiquitin transferase</fullName>
        <ecNumber evidence="2">2.3.2.27</ecNumber>
    </recommendedName>
</protein>
<keyword evidence="11" id="KW-1185">Reference proteome</keyword>
<dbReference type="EC" id="2.3.2.27" evidence="2"/>
<evidence type="ECO:0000313" key="11">
    <source>
        <dbReference type="Proteomes" id="UP000324705"/>
    </source>
</evidence>
<dbReference type="Gene3D" id="3.30.40.10">
    <property type="entry name" value="Zinc/RING finger domain, C3HC4 (zinc finger)"/>
    <property type="match status" value="1"/>
</dbReference>
<evidence type="ECO:0000256" key="5">
    <source>
        <dbReference type="ARBA" id="ARBA00022833"/>
    </source>
</evidence>
<dbReference type="OMA" id="RWLHEHW"/>
<dbReference type="GO" id="GO:0061630">
    <property type="term" value="F:ubiquitin protein ligase activity"/>
    <property type="evidence" value="ECO:0007669"/>
    <property type="project" value="UniProtKB-EC"/>
</dbReference>
<keyword evidence="3" id="KW-0479">Metal-binding</keyword>
<name>A0A9R0RUY4_TRITD</name>
<dbReference type="SMART" id="SM00184">
    <property type="entry name" value="RING"/>
    <property type="match status" value="1"/>
</dbReference>
<sequence>MFYIVCIGSTAVMVSIFIDQVRRPHSMGSIVKSSFLLIFWVIFFAVTCTVLCCFTFSQSAVRPCLASASGALRGAGRLLCLSCRCAGARLRRGSGGGGSALPQFLDQTSSHMPVLAREPPVHGGAWVATAYDIPAYEQPEGGGGSECAVCLGEVEKGDTVKRLPVCLHMFHQQCIDRWLHEHWTCPVCRCNLFVPLPAQMV</sequence>
<dbReference type="InterPro" id="IPR053238">
    <property type="entry name" value="RING-H2_zinc_finger"/>
</dbReference>
<dbReference type="PANTHER" id="PTHR14155:SF625">
    <property type="entry name" value="OS02G0248240 PROTEIN"/>
    <property type="match status" value="1"/>
</dbReference>
<evidence type="ECO:0000256" key="6">
    <source>
        <dbReference type="ARBA" id="ARBA00024209"/>
    </source>
</evidence>
<dbReference type="PROSITE" id="PS50089">
    <property type="entry name" value="ZF_RING_2"/>
    <property type="match status" value="1"/>
</dbReference>
<dbReference type="EMBL" id="LT934115">
    <property type="protein sequence ID" value="VAH67325.1"/>
    <property type="molecule type" value="Genomic_DNA"/>
</dbReference>
<dbReference type="PANTHER" id="PTHR14155">
    <property type="entry name" value="RING FINGER DOMAIN-CONTAINING"/>
    <property type="match status" value="1"/>
</dbReference>
<dbReference type="InterPro" id="IPR001841">
    <property type="entry name" value="Znf_RING"/>
</dbReference>
<proteinExistence type="inferred from homology"/>